<reference evidence="4" key="1">
    <citation type="submission" date="2017-02" db="UniProtKB">
        <authorList>
            <consortium name="WormBaseParasite"/>
        </authorList>
    </citation>
    <scope>IDENTIFICATION</scope>
</reference>
<dbReference type="WBParaSite" id="NBR_0000286101-mRNA-1">
    <property type="protein sequence ID" value="NBR_0000286101-mRNA-1"/>
    <property type="gene ID" value="NBR_0000286101"/>
</dbReference>
<feature type="region of interest" description="Disordered" evidence="1">
    <location>
        <begin position="250"/>
        <end position="292"/>
    </location>
</feature>
<accession>A0A0N4XK09</accession>
<proteinExistence type="predicted"/>
<sequence>MTVADVPSGVLPYAVVDIKFTTTERSHHSNIPPGLGYLNDQLYFYPVYEGPLKICSAFFGKATLNTTFEESNKPHGLDDSLEFTKLLKWVDAYDIRGVAQLTFPETWGLLLKHREVCVKNHNERVEKWKVRYFSHFVWMCNDPRFTTVVNAMRIEQCAAIAYSIDATTYVAFPSSQFSNVFGLPWLQTPSLHVLAIHANPLFYADALDLNCCNEETEIINKIPLGTAILDGDDVALSKLFESEAHSKFAHFPHSSRTNDPSPQLESPSQNIERASTEDSPSGLDDEPIVPLPPVPLPQYAGKSCLRSKPPQIFIDQPPIIGKSIPPPAPGRNVSCFCWMCS</sequence>
<feature type="compositionally biased region" description="Polar residues" evidence="1">
    <location>
        <begin position="254"/>
        <end position="279"/>
    </location>
</feature>
<organism evidence="4">
    <name type="scientific">Nippostrongylus brasiliensis</name>
    <name type="common">Rat hookworm</name>
    <dbReference type="NCBI Taxonomy" id="27835"/>
    <lineage>
        <taxon>Eukaryota</taxon>
        <taxon>Metazoa</taxon>
        <taxon>Ecdysozoa</taxon>
        <taxon>Nematoda</taxon>
        <taxon>Chromadorea</taxon>
        <taxon>Rhabditida</taxon>
        <taxon>Rhabditina</taxon>
        <taxon>Rhabditomorpha</taxon>
        <taxon>Strongyloidea</taxon>
        <taxon>Heligmosomidae</taxon>
        <taxon>Nippostrongylus</taxon>
    </lineage>
</organism>
<dbReference type="Proteomes" id="UP000271162">
    <property type="component" value="Unassembled WGS sequence"/>
</dbReference>
<gene>
    <name evidence="2" type="ORF">NBR_LOCUS2862</name>
</gene>
<dbReference type="AlphaFoldDB" id="A0A0N4XK09"/>
<evidence type="ECO:0000313" key="3">
    <source>
        <dbReference type="Proteomes" id="UP000271162"/>
    </source>
</evidence>
<evidence type="ECO:0000313" key="4">
    <source>
        <dbReference type="WBParaSite" id="NBR_0000286101-mRNA-1"/>
    </source>
</evidence>
<reference evidence="2 3" key="2">
    <citation type="submission" date="2018-11" db="EMBL/GenBank/DDBJ databases">
        <authorList>
            <consortium name="Pathogen Informatics"/>
        </authorList>
    </citation>
    <scope>NUCLEOTIDE SEQUENCE [LARGE SCALE GENOMIC DNA]</scope>
</reference>
<dbReference type="STRING" id="27835.A0A0N4XK09"/>
<protein>
    <submittedName>
        <fullName evidence="4">PMD domain-containing protein</fullName>
    </submittedName>
</protein>
<evidence type="ECO:0000313" key="2">
    <source>
        <dbReference type="EMBL" id="VDL66451.1"/>
    </source>
</evidence>
<dbReference type="EMBL" id="UYSL01003702">
    <property type="protein sequence ID" value="VDL66451.1"/>
    <property type="molecule type" value="Genomic_DNA"/>
</dbReference>
<evidence type="ECO:0000256" key="1">
    <source>
        <dbReference type="SAM" id="MobiDB-lite"/>
    </source>
</evidence>
<name>A0A0N4XK09_NIPBR</name>
<keyword evidence="3" id="KW-1185">Reference proteome</keyword>